<feature type="signal peptide" evidence="1">
    <location>
        <begin position="1"/>
        <end position="35"/>
    </location>
</feature>
<evidence type="ECO:0000313" key="3">
    <source>
        <dbReference type="Proteomes" id="UP001153069"/>
    </source>
</evidence>
<sequence length="561" mass="59852">MMKTEKKFGTKLYSPRWLWCAVLVAQILVLPAANGQVQECPAYREPQVVSKNFDNALSVQYLAPNGCPCVNGMSDLHCSFCETDEGCQTENSKHTCQKGIVFGPRDTYKSYKCRLFSFLESLLPNGKLSVYVDRINKTAHMSIFSSNATEPINGEHLINCNGSGCIAEDGGTVTSCELVTCSCTDICDKMTRTLAEEVISGNPGRFQATDRGEEESYISVDIEGSPFLLEAMCHVSTCSDSPPTIAPTQAPTTEAPTAQLTDAPTRHPTNAPTAHLTDAPIAAPAKTQAASDLTVISDATTNNAESVEALQCPAYRQPDDPNKDYEHVEHGKSIQYLAPNGCSCVDGMSDLNCAFCETDEGCQTEHSQDVCQDGFEFGDRDTYKSYKCTVSGVLESSFPNGKLSAYVDKLNKTVQMSIYNWDMEESINGGHAIDCVLSDCDIPVGATNISCGLAICNCTDQCNGLARTIVHGTLSGKPAQVLVADEQGGKSHIALAMEGAPFDLEAMCTASACVSAPPEAPTSSIDNAEASLGLPGAFALQKNIYVFAALSVLITVGVTVA</sequence>
<keyword evidence="1" id="KW-0732">Signal</keyword>
<accession>A0A9N8D5A2</accession>
<keyword evidence="3" id="KW-1185">Reference proteome</keyword>
<feature type="chain" id="PRO_5040128509" evidence="1">
    <location>
        <begin position="36"/>
        <end position="561"/>
    </location>
</feature>
<reference evidence="2" key="1">
    <citation type="submission" date="2020-06" db="EMBL/GenBank/DDBJ databases">
        <authorList>
            <consortium name="Plant Systems Biology data submission"/>
        </authorList>
    </citation>
    <scope>NUCLEOTIDE SEQUENCE</scope>
    <source>
        <strain evidence="2">D6</strain>
    </source>
</reference>
<name>A0A9N8D5A2_9STRA</name>
<evidence type="ECO:0000256" key="1">
    <source>
        <dbReference type="SAM" id="SignalP"/>
    </source>
</evidence>
<dbReference type="OrthoDB" id="66620at2759"/>
<proteinExistence type="predicted"/>
<evidence type="ECO:0000313" key="2">
    <source>
        <dbReference type="EMBL" id="CAB9496344.1"/>
    </source>
</evidence>
<dbReference type="AlphaFoldDB" id="A0A9N8D5A2"/>
<dbReference type="Proteomes" id="UP001153069">
    <property type="component" value="Unassembled WGS sequence"/>
</dbReference>
<gene>
    <name evidence="2" type="ORF">SEMRO_4_G003190.1</name>
</gene>
<organism evidence="2 3">
    <name type="scientific">Seminavis robusta</name>
    <dbReference type="NCBI Taxonomy" id="568900"/>
    <lineage>
        <taxon>Eukaryota</taxon>
        <taxon>Sar</taxon>
        <taxon>Stramenopiles</taxon>
        <taxon>Ochrophyta</taxon>
        <taxon>Bacillariophyta</taxon>
        <taxon>Bacillariophyceae</taxon>
        <taxon>Bacillariophycidae</taxon>
        <taxon>Naviculales</taxon>
        <taxon>Naviculaceae</taxon>
        <taxon>Seminavis</taxon>
    </lineage>
</organism>
<comment type="caution">
    <text evidence="2">The sequence shown here is derived from an EMBL/GenBank/DDBJ whole genome shotgun (WGS) entry which is preliminary data.</text>
</comment>
<dbReference type="EMBL" id="CAICTM010000004">
    <property type="protein sequence ID" value="CAB9496344.1"/>
    <property type="molecule type" value="Genomic_DNA"/>
</dbReference>
<protein>
    <submittedName>
        <fullName evidence="2">ABC-2 type transporter</fullName>
    </submittedName>
</protein>